<name>A0A1Y2MEH3_EPING</name>
<organism evidence="4 5">
    <name type="scientific">Epicoccum nigrum</name>
    <name type="common">Soil fungus</name>
    <name type="synonym">Epicoccum purpurascens</name>
    <dbReference type="NCBI Taxonomy" id="105696"/>
    <lineage>
        <taxon>Eukaryota</taxon>
        <taxon>Fungi</taxon>
        <taxon>Dikarya</taxon>
        <taxon>Ascomycota</taxon>
        <taxon>Pezizomycotina</taxon>
        <taxon>Dothideomycetes</taxon>
        <taxon>Pleosporomycetidae</taxon>
        <taxon>Pleosporales</taxon>
        <taxon>Pleosporineae</taxon>
        <taxon>Didymellaceae</taxon>
        <taxon>Epicoccum</taxon>
    </lineage>
</organism>
<feature type="coiled-coil region" evidence="1">
    <location>
        <begin position="286"/>
        <end position="336"/>
    </location>
</feature>
<evidence type="ECO:0000256" key="2">
    <source>
        <dbReference type="SAM" id="MobiDB-lite"/>
    </source>
</evidence>
<feature type="domain" description="DUF7626" evidence="3">
    <location>
        <begin position="135"/>
        <end position="189"/>
    </location>
</feature>
<protein>
    <recommendedName>
        <fullName evidence="3">DUF7626 domain-containing protein</fullName>
    </recommendedName>
</protein>
<sequence>MDDLTFDFDDPRFDGDADYEPNVKFGFDGLEYEDDNFSDTFSDLGIDGIDEPDADYGEPASKKRKRAVTTSKPRTMDNITNARIKAEGGEAFILDDDSTDLTHKQTSRAPGAFERRLGEKGRTSAAKDHRRVTADLDSDDELILDMREKGFSDREISERLTKEGRTHYDTKSISTRIMRVRLAQAENFDRLLEDGIVEWQLDDDKRLVQAYALADIEVSYEIERVRAWRFRKVSEYMRRINSNSMFSAKACRTRYAQLISGTARIPCGVDDDPDVRYAELEEFRSSREAARDKEAAERETRETMEKRVKNAARIKNAQQAEEIANKRATIEQEKANRALQRAAVAQLRMQKAAEIQKARVERNAQIKKAASAPKKEATARAAAGPSKPSTRKAASAVKIKQDPEPVDPRSYLNTIDLISMCADRGLTAKSAARKELLATLVDADMEYSHDELRRMCKAKDITPGGTKTVMRFQLAMKAAQMCASYQVGLQAAGEGEREDEDDIVVDAE</sequence>
<dbReference type="InterPro" id="IPR056043">
    <property type="entry name" value="DUF7626"/>
</dbReference>
<dbReference type="EMBL" id="KZ107838">
    <property type="protein sequence ID" value="OSS54199.1"/>
    <property type="molecule type" value="Genomic_DNA"/>
</dbReference>
<feature type="region of interest" description="Disordered" evidence="2">
    <location>
        <begin position="101"/>
        <end position="131"/>
    </location>
</feature>
<evidence type="ECO:0000259" key="3">
    <source>
        <dbReference type="Pfam" id="PF24625"/>
    </source>
</evidence>
<reference evidence="4 5" key="1">
    <citation type="journal article" date="2017" name="Genome Announc.">
        <title>Genome sequence of the saprophytic ascomycete Epicoccum nigrum ICMP 19927 strain isolated from New Zealand.</title>
        <authorList>
            <person name="Fokin M."/>
            <person name="Fleetwood D."/>
            <person name="Weir B.S."/>
            <person name="Villas-Boas S.G."/>
        </authorList>
    </citation>
    <scope>NUCLEOTIDE SEQUENCE [LARGE SCALE GENOMIC DNA]</scope>
    <source>
        <strain evidence="4 5">ICMP 19927</strain>
    </source>
</reference>
<feature type="region of interest" description="Disordered" evidence="2">
    <location>
        <begin position="41"/>
        <end position="71"/>
    </location>
</feature>
<dbReference type="AlphaFoldDB" id="A0A1Y2MEH3"/>
<dbReference type="OMA" id="EGYKEWE"/>
<feature type="compositionally biased region" description="Basic and acidic residues" evidence="2">
    <location>
        <begin position="113"/>
        <end position="131"/>
    </location>
</feature>
<dbReference type="InParanoid" id="A0A1Y2MEH3"/>
<keyword evidence="5" id="KW-1185">Reference proteome</keyword>
<keyword evidence="1" id="KW-0175">Coiled coil</keyword>
<dbReference type="Proteomes" id="UP000193240">
    <property type="component" value="Unassembled WGS sequence"/>
</dbReference>
<evidence type="ECO:0000313" key="4">
    <source>
        <dbReference type="EMBL" id="OSS54199.1"/>
    </source>
</evidence>
<proteinExistence type="predicted"/>
<accession>A0A1Y2MEH3</accession>
<evidence type="ECO:0000256" key="1">
    <source>
        <dbReference type="SAM" id="Coils"/>
    </source>
</evidence>
<dbReference type="Pfam" id="PF24625">
    <property type="entry name" value="DUF7626"/>
    <property type="match status" value="1"/>
</dbReference>
<gene>
    <name evidence="4" type="ORF">B5807_00663</name>
</gene>
<feature type="region of interest" description="Disordered" evidence="2">
    <location>
        <begin position="367"/>
        <end position="405"/>
    </location>
</feature>
<evidence type="ECO:0000313" key="5">
    <source>
        <dbReference type="Proteomes" id="UP000193240"/>
    </source>
</evidence>